<organism evidence="1 2">
    <name type="scientific">Oceanibaculum indicum</name>
    <dbReference type="NCBI Taxonomy" id="526216"/>
    <lineage>
        <taxon>Bacteria</taxon>
        <taxon>Pseudomonadati</taxon>
        <taxon>Pseudomonadota</taxon>
        <taxon>Alphaproteobacteria</taxon>
        <taxon>Rhodospirillales</taxon>
        <taxon>Oceanibaculaceae</taxon>
        <taxon>Oceanibaculum</taxon>
    </lineage>
</organism>
<protein>
    <submittedName>
        <fullName evidence="1">Uncharacterized protein</fullName>
    </submittedName>
</protein>
<comment type="caution">
    <text evidence="1">The sequence shown here is derived from an EMBL/GenBank/DDBJ whole genome shotgun (WGS) entry which is preliminary data.</text>
</comment>
<accession>A0A420WMT1</accession>
<dbReference type="EMBL" id="RBIG01000001">
    <property type="protein sequence ID" value="RKQ72317.1"/>
    <property type="molecule type" value="Genomic_DNA"/>
</dbReference>
<proteinExistence type="predicted"/>
<evidence type="ECO:0000313" key="1">
    <source>
        <dbReference type="EMBL" id="RKQ72317.1"/>
    </source>
</evidence>
<dbReference type="AlphaFoldDB" id="A0A420WMT1"/>
<gene>
    <name evidence="1" type="ORF">BCL74_0080</name>
</gene>
<dbReference type="Proteomes" id="UP000277424">
    <property type="component" value="Unassembled WGS sequence"/>
</dbReference>
<reference evidence="1 2" key="1">
    <citation type="submission" date="2018-10" db="EMBL/GenBank/DDBJ databases">
        <title>Comparative analysis of microorganisms from saline springs in Andes Mountain Range, Colombia.</title>
        <authorList>
            <person name="Rubin E."/>
        </authorList>
    </citation>
    <scope>NUCLEOTIDE SEQUENCE [LARGE SCALE GENOMIC DNA]</scope>
    <source>
        <strain evidence="1 2">USBA 36</strain>
    </source>
</reference>
<name>A0A420WMT1_9PROT</name>
<sequence length="55" mass="5883">MHIYTRAAARAASFPFTQFGSIDERILIIGLTLPLLTVGDASHDAGHVTNSANWG</sequence>
<evidence type="ECO:0000313" key="2">
    <source>
        <dbReference type="Proteomes" id="UP000277424"/>
    </source>
</evidence>